<reference evidence="2 3" key="1">
    <citation type="submission" date="2019-04" db="EMBL/GenBank/DDBJ databases">
        <title>Microbes associate with the intestines of laboratory mice.</title>
        <authorList>
            <person name="Navarre W."/>
            <person name="Wong E."/>
            <person name="Huang K."/>
            <person name="Tropini C."/>
            <person name="Ng K."/>
            <person name="Yu B."/>
        </authorList>
    </citation>
    <scope>NUCLEOTIDE SEQUENCE [LARGE SCALE GENOMIC DNA]</scope>
    <source>
        <strain evidence="2 3">NM69_E16B</strain>
    </source>
</reference>
<keyword evidence="1" id="KW-1133">Transmembrane helix</keyword>
<organism evidence="2 3">
    <name type="scientific">Bacteroides muris</name>
    <name type="common">ex Afrizal et al. 2022</name>
    <dbReference type="NCBI Taxonomy" id="2516960"/>
    <lineage>
        <taxon>Bacteria</taxon>
        <taxon>Pseudomonadati</taxon>
        <taxon>Bacteroidota</taxon>
        <taxon>Bacteroidia</taxon>
        <taxon>Bacteroidales</taxon>
        <taxon>Bacteroidaceae</taxon>
        <taxon>Bacteroides</taxon>
    </lineage>
</organism>
<dbReference type="AlphaFoldDB" id="A0A4S2AZC8"/>
<accession>A0A4S2AZC8</accession>
<evidence type="ECO:0000313" key="2">
    <source>
        <dbReference type="EMBL" id="TGY06472.1"/>
    </source>
</evidence>
<evidence type="ECO:0000313" key="3">
    <source>
        <dbReference type="Proteomes" id="UP000310532"/>
    </source>
</evidence>
<evidence type="ECO:0008006" key="4">
    <source>
        <dbReference type="Google" id="ProtNLM"/>
    </source>
</evidence>
<sequence length="365" mass="41406">MEKLLHFIGTIFAMLTVVIFVGCNVVNHSEGLGESGTVYNLQVKSRQELLMGNGRMAMIDSFLIIVSSGPDDICRIYDIYDNNKEICAYGKTGNGPGEFIQPLLTYAWNNEFGLNEMNKQELAILAIDKPNTGEAIVVHEEKRLKASYQKKKGEWTPTGYFITKLDSSHYVSLVGVEDGRFFSLSNSTLQHIDYFGESPIKEDLPPIAARNRLSGKIATYNGRMVFGTVKLPYLVSYKICDEKMEKMWSLYYAETGYGVKNGDLLFDKDRARGPLLDLKMDSKYIYALYLDQLLSDYDHYNVEKSTSNKILVFDYDGNNVACFNLGCRIQEMAILPQGQKMYGLTQYPDFSLVEFVLPDELYQSE</sequence>
<dbReference type="Proteomes" id="UP000310532">
    <property type="component" value="Unassembled WGS sequence"/>
</dbReference>
<proteinExistence type="predicted"/>
<dbReference type="RefSeq" id="WP_136010060.1">
    <property type="nucleotide sequence ID" value="NZ_SRYZ01000016.1"/>
</dbReference>
<dbReference type="Pfam" id="PF15869">
    <property type="entry name" value="TolB_like"/>
    <property type="match status" value="1"/>
</dbReference>
<keyword evidence="3" id="KW-1185">Reference proteome</keyword>
<feature type="transmembrane region" description="Helical" evidence="1">
    <location>
        <begin position="6"/>
        <end position="26"/>
    </location>
</feature>
<dbReference type="PROSITE" id="PS51257">
    <property type="entry name" value="PROKAR_LIPOPROTEIN"/>
    <property type="match status" value="1"/>
</dbReference>
<keyword evidence="1" id="KW-0812">Transmembrane</keyword>
<evidence type="ECO:0000256" key="1">
    <source>
        <dbReference type="SAM" id="Phobius"/>
    </source>
</evidence>
<comment type="caution">
    <text evidence="2">The sequence shown here is derived from an EMBL/GenBank/DDBJ whole genome shotgun (WGS) entry which is preliminary data.</text>
</comment>
<dbReference type="EMBL" id="SRYZ01000016">
    <property type="protein sequence ID" value="TGY06472.1"/>
    <property type="molecule type" value="Genomic_DNA"/>
</dbReference>
<keyword evidence="1" id="KW-0472">Membrane</keyword>
<gene>
    <name evidence="2" type="ORF">E5355_08805</name>
</gene>
<name>A0A4S2AZC8_9BACE</name>
<protein>
    <recommendedName>
        <fullName evidence="4">DUF4221 domain-containing protein</fullName>
    </recommendedName>
</protein>